<dbReference type="CDD" id="cd12162">
    <property type="entry name" value="2-Hacid_dh_4"/>
    <property type="match status" value="1"/>
</dbReference>
<dbReference type="SUPFAM" id="SSF52283">
    <property type="entry name" value="Formate/glycerate dehydrogenase catalytic domain-like"/>
    <property type="match status" value="1"/>
</dbReference>
<keyword evidence="8" id="KW-1185">Reference proteome</keyword>
<dbReference type="Gene3D" id="3.40.50.720">
    <property type="entry name" value="NAD(P)-binding Rossmann-like Domain"/>
    <property type="match status" value="2"/>
</dbReference>
<dbReference type="InterPro" id="IPR036291">
    <property type="entry name" value="NAD(P)-bd_dom_sf"/>
</dbReference>
<accession>A0A4U8Q644</accession>
<dbReference type="InterPro" id="IPR050418">
    <property type="entry name" value="D-iso_2-hydroxyacid_DH_PdxB"/>
</dbReference>
<dbReference type="PROSITE" id="PS00670">
    <property type="entry name" value="D_2_HYDROXYACID_DH_2"/>
    <property type="match status" value="1"/>
</dbReference>
<keyword evidence="3" id="KW-0520">NAD</keyword>
<evidence type="ECO:0000313" key="8">
    <source>
        <dbReference type="Proteomes" id="UP000306509"/>
    </source>
</evidence>
<dbReference type="AlphaFoldDB" id="A0A4U8Q644"/>
<dbReference type="PROSITE" id="PS00671">
    <property type="entry name" value="D_2_HYDROXYACID_DH_3"/>
    <property type="match status" value="1"/>
</dbReference>
<dbReference type="InterPro" id="IPR006140">
    <property type="entry name" value="D-isomer_DH_NAD-bd"/>
</dbReference>
<keyword evidence="2 4" id="KW-0560">Oxidoreductase</keyword>
<dbReference type="GO" id="GO:0008465">
    <property type="term" value="F:hydroxypyruvate reductase (NADH) activity"/>
    <property type="evidence" value="ECO:0007669"/>
    <property type="project" value="UniProtKB-EC"/>
</dbReference>
<gene>
    <name evidence="7" type="primary">hprA_2</name>
    <name evidence="7" type="ORF">DSM106044_03434</name>
</gene>
<dbReference type="InterPro" id="IPR006139">
    <property type="entry name" value="D-isomer_2_OHA_DH_cat_dom"/>
</dbReference>
<dbReference type="Pfam" id="PF00389">
    <property type="entry name" value="2-Hacid_dh"/>
    <property type="match status" value="1"/>
</dbReference>
<sequence length="318" mass="35693">MMKIVILEGKTIGNDMDLSCFKELGQVAVYDTTQEHEVAQRVKDADIVIMNKVPMNRENLVNATNLKMIAVTATGYNVLDKEYLDSRNITVANVAGYSTNAVAQHTISMALFLLHKLSYYDNYVKSGEYVKSELFTHFGEQIFELEGKNWGIIGLGAIGRRTARIAEALGCHIIYYSTSGRNKDAVYEQVDFDSLLHRSDIISVHAPLNSDTENLLNLQAFEKMKNTAILLNVARGPIVNERDLAEALKEGMIGGAGLDVLTEEPMKKDNPLLEIQDSRKLLITPHIGWISREARERLMKEVYLNIQAFQNGEKRNVV</sequence>
<evidence type="ECO:0000259" key="5">
    <source>
        <dbReference type="Pfam" id="PF00389"/>
    </source>
</evidence>
<organism evidence="7 8">
    <name type="scientific">Robinsoniella peoriensis</name>
    <dbReference type="NCBI Taxonomy" id="180332"/>
    <lineage>
        <taxon>Bacteria</taxon>
        <taxon>Bacillati</taxon>
        <taxon>Bacillota</taxon>
        <taxon>Clostridia</taxon>
        <taxon>Lachnospirales</taxon>
        <taxon>Lachnospiraceae</taxon>
        <taxon>Robinsoniella</taxon>
    </lineage>
</organism>
<dbReference type="InterPro" id="IPR029753">
    <property type="entry name" value="D-isomer_DH_CS"/>
</dbReference>
<dbReference type="Proteomes" id="UP000306509">
    <property type="component" value="Unassembled WGS sequence"/>
</dbReference>
<evidence type="ECO:0000256" key="2">
    <source>
        <dbReference type="ARBA" id="ARBA00023002"/>
    </source>
</evidence>
<evidence type="ECO:0000259" key="6">
    <source>
        <dbReference type="Pfam" id="PF02826"/>
    </source>
</evidence>
<dbReference type="GO" id="GO:0051287">
    <property type="term" value="F:NAD binding"/>
    <property type="evidence" value="ECO:0007669"/>
    <property type="project" value="InterPro"/>
</dbReference>
<protein>
    <submittedName>
        <fullName evidence="7">Glycerate dehydrogenase</fullName>
        <ecNumber evidence="7">1.1.1.29</ecNumber>
    </submittedName>
</protein>
<dbReference type="PANTHER" id="PTHR43761:SF1">
    <property type="entry name" value="D-ISOMER SPECIFIC 2-HYDROXYACID DEHYDROGENASE CATALYTIC DOMAIN-CONTAINING PROTEIN-RELATED"/>
    <property type="match status" value="1"/>
</dbReference>
<dbReference type="Pfam" id="PF02826">
    <property type="entry name" value="2-Hacid_dh_C"/>
    <property type="match status" value="1"/>
</dbReference>
<dbReference type="EMBL" id="QGQD01000066">
    <property type="protein sequence ID" value="TLC99793.1"/>
    <property type="molecule type" value="Genomic_DNA"/>
</dbReference>
<dbReference type="SUPFAM" id="SSF51735">
    <property type="entry name" value="NAD(P)-binding Rossmann-fold domains"/>
    <property type="match status" value="1"/>
</dbReference>
<evidence type="ECO:0000256" key="4">
    <source>
        <dbReference type="RuleBase" id="RU003719"/>
    </source>
</evidence>
<dbReference type="STRING" id="180332.GCA_000797495_01183"/>
<dbReference type="EC" id="1.1.1.29" evidence="7"/>
<reference evidence="7 8" key="1">
    <citation type="journal article" date="2019" name="Anaerobe">
        <title>Detection of Robinsoniella peoriensis in multiple bone samples of a trauma patient.</title>
        <authorList>
            <person name="Schrottner P."/>
            <person name="Hartwich K."/>
            <person name="Bunk B."/>
            <person name="Schober I."/>
            <person name="Helbig S."/>
            <person name="Rudolph W.W."/>
            <person name="Gunzer F."/>
        </authorList>
    </citation>
    <scope>NUCLEOTIDE SEQUENCE [LARGE SCALE GENOMIC DNA]</scope>
    <source>
        <strain evidence="7 8">DSM 106044</strain>
    </source>
</reference>
<dbReference type="NCBIfam" id="NF006263">
    <property type="entry name" value="PRK08410.1"/>
    <property type="match status" value="1"/>
</dbReference>
<evidence type="ECO:0000256" key="1">
    <source>
        <dbReference type="ARBA" id="ARBA00005854"/>
    </source>
</evidence>
<feature type="domain" description="D-isomer specific 2-hydroxyacid dehydrogenase NAD-binding" evidence="6">
    <location>
        <begin position="108"/>
        <end position="288"/>
    </location>
</feature>
<dbReference type="PANTHER" id="PTHR43761">
    <property type="entry name" value="D-ISOMER SPECIFIC 2-HYDROXYACID DEHYDROGENASE FAMILY PROTEIN (AFU_ORTHOLOGUE AFUA_1G13630)"/>
    <property type="match status" value="1"/>
</dbReference>
<evidence type="ECO:0000313" key="7">
    <source>
        <dbReference type="EMBL" id="TLC99793.1"/>
    </source>
</evidence>
<feature type="domain" description="D-isomer specific 2-hydroxyacid dehydrogenase catalytic" evidence="5">
    <location>
        <begin position="14"/>
        <end position="317"/>
    </location>
</feature>
<comment type="caution">
    <text evidence="7">The sequence shown here is derived from an EMBL/GenBank/DDBJ whole genome shotgun (WGS) entry which is preliminary data.</text>
</comment>
<evidence type="ECO:0000256" key="3">
    <source>
        <dbReference type="ARBA" id="ARBA00023027"/>
    </source>
</evidence>
<name>A0A4U8Q644_9FIRM</name>
<proteinExistence type="inferred from homology"/>
<comment type="similarity">
    <text evidence="1 4">Belongs to the D-isomer specific 2-hydroxyacid dehydrogenase family.</text>
</comment>